<evidence type="ECO:0000313" key="2">
    <source>
        <dbReference type="EMBL" id="MBY8336352.1"/>
    </source>
</evidence>
<feature type="transmembrane region" description="Helical" evidence="1">
    <location>
        <begin position="28"/>
        <end position="45"/>
    </location>
</feature>
<dbReference type="RefSeq" id="WP_197636581.1">
    <property type="nucleotide sequence ID" value="NZ_JAHWXP010000001.1"/>
</dbReference>
<evidence type="ECO:0008006" key="4">
    <source>
        <dbReference type="Google" id="ProtNLM"/>
    </source>
</evidence>
<comment type="caution">
    <text evidence="2">The sequence shown here is derived from an EMBL/GenBank/DDBJ whole genome shotgun (WGS) entry which is preliminary data.</text>
</comment>
<dbReference type="Proteomes" id="UP000759298">
    <property type="component" value="Unassembled WGS sequence"/>
</dbReference>
<reference evidence="2 3" key="1">
    <citation type="submission" date="2021-07" db="EMBL/GenBank/DDBJ databases">
        <title>Alteriqipengyuania abyssalis NZ-12B nov, sp.nov isolated from deep sea sponge in pacific ocean.</title>
        <authorList>
            <person name="Tareen S."/>
            <person name="Wink J."/>
        </authorList>
    </citation>
    <scope>NUCLEOTIDE SEQUENCE [LARGE SCALE GENOMIC DNA]</scope>
    <source>
        <strain evidence="2 3">NZ-12B</strain>
    </source>
</reference>
<accession>A0ABS7PEX4</accession>
<gene>
    <name evidence="2" type="ORF">KYN89_04765</name>
</gene>
<organism evidence="2 3">
    <name type="scientific">Alteriqipengyuania abyssalis</name>
    <dbReference type="NCBI Taxonomy" id="2860200"/>
    <lineage>
        <taxon>Bacteria</taxon>
        <taxon>Pseudomonadati</taxon>
        <taxon>Pseudomonadota</taxon>
        <taxon>Alphaproteobacteria</taxon>
        <taxon>Sphingomonadales</taxon>
        <taxon>Erythrobacteraceae</taxon>
        <taxon>Alteriqipengyuania</taxon>
    </lineage>
</organism>
<keyword evidence="1" id="KW-0812">Transmembrane</keyword>
<evidence type="ECO:0000313" key="3">
    <source>
        <dbReference type="Proteomes" id="UP000759298"/>
    </source>
</evidence>
<evidence type="ECO:0000256" key="1">
    <source>
        <dbReference type="SAM" id="Phobius"/>
    </source>
</evidence>
<keyword evidence="3" id="KW-1185">Reference proteome</keyword>
<sequence length="46" mass="5182">MAAQNEAVTKDIEKARNTYERFMGSLKFAIPIICLIVFIVVLLITP</sequence>
<keyword evidence="1" id="KW-0472">Membrane</keyword>
<proteinExistence type="predicted"/>
<dbReference type="EMBL" id="JAHWXP010000001">
    <property type="protein sequence ID" value="MBY8336352.1"/>
    <property type="molecule type" value="Genomic_DNA"/>
</dbReference>
<protein>
    <recommendedName>
        <fullName evidence="4">Aa3-type cytochrome c oxidase subunit IV</fullName>
    </recommendedName>
</protein>
<keyword evidence="1" id="KW-1133">Transmembrane helix</keyword>
<name>A0ABS7PEX4_9SPHN</name>